<sequence>MSRKLKDKKWFTSFLKLDPSETNIEKKVFEGLSVFSIMFFIGIFIGAGHSKGLRLKQKIESGEVKYNNQINFLDGELLDAKLIGKNSSYVFYLIEGNTEVKISPINGTIKYLSN</sequence>
<dbReference type="EMBL" id="JBHSAS010000034">
    <property type="protein sequence ID" value="MFC4029762.1"/>
    <property type="molecule type" value="Genomic_DNA"/>
</dbReference>
<gene>
    <name evidence="2" type="ORF">ACFOS1_20260</name>
</gene>
<protein>
    <submittedName>
        <fullName evidence="2">Uncharacterized protein</fullName>
    </submittedName>
</protein>
<reference evidence="3" key="1">
    <citation type="journal article" date="2019" name="Int. J. Syst. Evol. Microbiol.">
        <title>The Global Catalogue of Microorganisms (GCM) 10K type strain sequencing project: providing services to taxonomists for standard genome sequencing and annotation.</title>
        <authorList>
            <consortium name="The Broad Institute Genomics Platform"/>
            <consortium name="The Broad Institute Genome Sequencing Center for Infectious Disease"/>
            <person name="Wu L."/>
            <person name="Ma J."/>
        </authorList>
    </citation>
    <scope>NUCLEOTIDE SEQUENCE [LARGE SCALE GENOMIC DNA]</scope>
    <source>
        <strain evidence="3">CECT 9128</strain>
    </source>
</reference>
<keyword evidence="1" id="KW-0812">Transmembrane</keyword>
<keyword evidence="1" id="KW-1133">Transmembrane helix</keyword>
<keyword evidence="3" id="KW-1185">Reference proteome</keyword>
<dbReference type="RefSeq" id="WP_290231917.1">
    <property type="nucleotide sequence ID" value="NZ_JAUFPZ010000002.1"/>
</dbReference>
<comment type="caution">
    <text evidence="2">The sequence shown here is derived from an EMBL/GenBank/DDBJ whole genome shotgun (WGS) entry which is preliminary data.</text>
</comment>
<proteinExistence type="predicted"/>
<organism evidence="2 3">
    <name type="scientific">Zunongwangia endophytica</name>
    <dbReference type="NCBI Taxonomy" id="1808945"/>
    <lineage>
        <taxon>Bacteria</taxon>
        <taxon>Pseudomonadati</taxon>
        <taxon>Bacteroidota</taxon>
        <taxon>Flavobacteriia</taxon>
        <taxon>Flavobacteriales</taxon>
        <taxon>Flavobacteriaceae</taxon>
        <taxon>Zunongwangia</taxon>
    </lineage>
</organism>
<keyword evidence="1" id="KW-0472">Membrane</keyword>
<feature type="transmembrane region" description="Helical" evidence="1">
    <location>
        <begin position="28"/>
        <end position="48"/>
    </location>
</feature>
<accession>A0ABV8HFR0</accession>
<evidence type="ECO:0000256" key="1">
    <source>
        <dbReference type="SAM" id="Phobius"/>
    </source>
</evidence>
<evidence type="ECO:0000313" key="2">
    <source>
        <dbReference type="EMBL" id="MFC4029762.1"/>
    </source>
</evidence>
<name>A0ABV8HFR0_9FLAO</name>
<dbReference type="Proteomes" id="UP001595793">
    <property type="component" value="Unassembled WGS sequence"/>
</dbReference>
<evidence type="ECO:0000313" key="3">
    <source>
        <dbReference type="Proteomes" id="UP001595793"/>
    </source>
</evidence>